<gene>
    <name evidence="5" type="ORF">rosag_00100</name>
</gene>
<dbReference type="SUPFAM" id="SSF51735">
    <property type="entry name" value="NAD(P)-binding Rossmann-fold domains"/>
    <property type="match status" value="1"/>
</dbReference>
<dbReference type="PROSITE" id="PS00061">
    <property type="entry name" value="ADH_SHORT"/>
    <property type="match status" value="1"/>
</dbReference>
<dbReference type="PRINTS" id="PR00080">
    <property type="entry name" value="SDRFAMILY"/>
</dbReference>
<dbReference type="RefSeq" id="WP_284347934.1">
    <property type="nucleotide sequence ID" value="NZ_BRXS01000001.1"/>
</dbReference>
<evidence type="ECO:0000256" key="2">
    <source>
        <dbReference type="ARBA" id="ARBA00023002"/>
    </source>
</evidence>
<dbReference type="SMART" id="SM00822">
    <property type="entry name" value="PKS_KR"/>
    <property type="match status" value="1"/>
</dbReference>
<protein>
    <submittedName>
        <fullName evidence="5">Short chain dehydrogenase</fullName>
    </submittedName>
</protein>
<dbReference type="Pfam" id="PF00106">
    <property type="entry name" value="adh_short"/>
    <property type="match status" value="1"/>
</dbReference>
<name>A0AA37Q2P7_9BACT</name>
<evidence type="ECO:0000259" key="4">
    <source>
        <dbReference type="SMART" id="SM00822"/>
    </source>
</evidence>
<keyword evidence="2" id="KW-0560">Oxidoreductase</keyword>
<dbReference type="PANTHER" id="PTHR44196:SF1">
    <property type="entry name" value="DEHYDROGENASE_REDUCTASE SDR FAMILY MEMBER 7B"/>
    <property type="match status" value="1"/>
</dbReference>
<evidence type="ECO:0000313" key="5">
    <source>
        <dbReference type="EMBL" id="GLC23497.1"/>
    </source>
</evidence>
<accession>A0AA37Q2P7</accession>
<dbReference type="Proteomes" id="UP001161325">
    <property type="component" value="Unassembled WGS sequence"/>
</dbReference>
<dbReference type="AlphaFoldDB" id="A0AA37Q2P7"/>
<dbReference type="NCBIfam" id="NF004825">
    <property type="entry name" value="PRK06181.1"/>
    <property type="match status" value="1"/>
</dbReference>
<comment type="caution">
    <text evidence="5">The sequence shown here is derived from an EMBL/GenBank/DDBJ whole genome shotgun (WGS) entry which is preliminary data.</text>
</comment>
<evidence type="ECO:0000256" key="1">
    <source>
        <dbReference type="ARBA" id="ARBA00006484"/>
    </source>
</evidence>
<proteinExistence type="inferred from homology"/>
<dbReference type="PRINTS" id="PR00081">
    <property type="entry name" value="GDHRDH"/>
</dbReference>
<reference evidence="5" key="1">
    <citation type="submission" date="2022-08" db="EMBL/GenBank/DDBJ databases">
        <title>Draft genome sequencing of Roseisolibacter agri AW1220.</title>
        <authorList>
            <person name="Tobiishi Y."/>
            <person name="Tonouchi A."/>
        </authorList>
    </citation>
    <scope>NUCLEOTIDE SEQUENCE</scope>
    <source>
        <strain evidence="5">AW1220</strain>
    </source>
</reference>
<dbReference type="InterPro" id="IPR057326">
    <property type="entry name" value="KR_dom"/>
</dbReference>
<comment type="similarity">
    <text evidence="1 3">Belongs to the short-chain dehydrogenases/reductases (SDR) family.</text>
</comment>
<organism evidence="5 6">
    <name type="scientific">Roseisolibacter agri</name>
    <dbReference type="NCBI Taxonomy" id="2014610"/>
    <lineage>
        <taxon>Bacteria</taxon>
        <taxon>Pseudomonadati</taxon>
        <taxon>Gemmatimonadota</taxon>
        <taxon>Gemmatimonadia</taxon>
        <taxon>Gemmatimonadales</taxon>
        <taxon>Gemmatimonadaceae</taxon>
        <taxon>Roseisolibacter</taxon>
    </lineage>
</organism>
<sequence>MSSFKQNVVVLTGASSGIGRALARQLAEQGAWLALAARSRDELDDAVHECLAAGRAVGARAIAVPTDVSDEAQCRALVERTVAEYGRIDTLVNNAGISMWARFDALRDLAGLERIMRVNYLGAVYCTFHALPHLKRTRGRIVGVASLTAKTGVPTRTGYAASKHAMAGFFDSLRIELQDDGVSVTMVYPGFVATGVRRHAVGPDGRPLGESPVQEDAVMSADECARLTLRAAARRKRELVMTARGKVGQWLRLVAPSLTDRIAARAIARGR</sequence>
<dbReference type="PANTHER" id="PTHR44196">
    <property type="entry name" value="DEHYDROGENASE/REDUCTASE SDR FAMILY MEMBER 7B"/>
    <property type="match status" value="1"/>
</dbReference>
<dbReference type="EMBL" id="BRXS01000001">
    <property type="protein sequence ID" value="GLC23497.1"/>
    <property type="molecule type" value="Genomic_DNA"/>
</dbReference>
<dbReference type="GO" id="GO:0016020">
    <property type="term" value="C:membrane"/>
    <property type="evidence" value="ECO:0007669"/>
    <property type="project" value="TreeGrafter"/>
</dbReference>
<evidence type="ECO:0000313" key="6">
    <source>
        <dbReference type="Proteomes" id="UP001161325"/>
    </source>
</evidence>
<dbReference type="Gene3D" id="3.40.50.720">
    <property type="entry name" value="NAD(P)-binding Rossmann-like Domain"/>
    <property type="match status" value="1"/>
</dbReference>
<feature type="domain" description="Ketoreductase" evidence="4">
    <location>
        <begin position="7"/>
        <end position="199"/>
    </location>
</feature>
<keyword evidence="6" id="KW-1185">Reference proteome</keyword>
<evidence type="ECO:0000256" key="3">
    <source>
        <dbReference type="RuleBase" id="RU000363"/>
    </source>
</evidence>
<dbReference type="InterPro" id="IPR002347">
    <property type="entry name" value="SDR_fam"/>
</dbReference>
<dbReference type="InterPro" id="IPR020904">
    <property type="entry name" value="Sc_DH/Rdtase_CS"/>
</dbReference>
<dbReference type="InterPro" id="IPR036291">
    <property type="entry name" value="NAD(P)-bd_dom_sf"/>
</dbReference>
<dbReference type="GO" id="GO:0016491">
    <property type="term" value="F:oxidoreductase activity"/>
    <property type="evidence" value="ECO:0007669"/>
    <property type="project" value="UniProtKB-KW"/>
</dbReference>